<dbReference type="RefSeq" id="WP_126424288.1">
    <property type="nucleotide sequence ID" value="NZ_AP018829.1"/>
</dbReference>
<feature type="domain" description="AAA+ ATPase" evidence="4">
    <location>
        <begin position="440"/>
        <end position="704"/>
    </location>
</feature>
<evidence type="ECO:0000313" key="5">
    <source>
        <dbReference type="EMBL" id="BBF82664.1"/>
    </source>
</evidence>
<evidence type="ECO:0000256" key="1">
    <source>
        <dbReference type="ARBA" id="ARBA00006512"/>
    </source>
</evidence>
<name>A0A3G9GBP3_9CAUL</name>
<dbReference type="EMBL" id="AP018829">
    <property type="protein sequence ID" value="BBF82664.1"/>
    <property type="molecule type" value="Genomic_DNA"/>
</dbReference>
<geneLocation type="plasmid" evidence="6">
    <name>pasem-1 dna</name>
</geneLocation>
<sequence>MFNLSEYRRRQTQLSDYLPWAALVASGIVLNKDGSLQRTLRFRGPDLDSAIAVELSAISQRLNSLFRRLGEGWSLCIEAQRIAASDYPQSVFDDPASALVDAERRASFEAFEAHFESRYFLTLVYLPPQDLKARGQTWLFEGGASGDTAVWDRVSVFQDQTERVRKMIEGLMPECDWLDNPGTLTYLHSTVSTRSHTVAPPEVPMHLDALLADQPLTGGLSPKLGDHHLRILSITGFPGATVPGLLDDLNRLGFAYRWSTRALLMDKVSAGKVLTRIRRQWFAKRKSVGAILKEVMTNEASALVDNDAANKAADADAALQDLGADLAGYAYVTITLVVSDADANLADEKARLLEKTIQARDCVCVNEGLNAVDAWLGSLPGHLYANVRRPPISTLNLAHLMPVSAVWAGPDHNGHLNGPPLCFAKTEGSTPFRLSLHVGDVGHTLVIGPTGAGKSVLLALLALQFRRYAGAQVFAFDFGLSLRAAGLAMGGDWHDLGEPEQGNIRLQPLRRIDETAECAWASDWLCDLLAREGIETTPDVKAHLWSALCALASAPADQRTLSGMCALIQSLPLKQALKPYCLEGPNGALLDNDADTLSLKPIQIFETQGLIGTPPAASVLAYLFHRIEGQLDGRPTLILIDEGWLALDDPTFSGRLKEWLKTLRKANASVLFATQSLADIERSAISAALIESCPSRIFLPNAAALEPGLSPLYRRFGLNDRQIEIIAYAQPRRDYYLQSPLGNRLFDLDLGEVALSLCASASKADQTDIDRIVRDHGRDAFLPAWLRFKGVEWAAALISPPAQPEPSL</sequence>
<dbReference type="InterPro" id="IPR051162">
    <property type="entry name" value="T4SS_component"/>
</dbReference>
<dbReference type="CDD" id="cd01127">
    <property type="entry name" value="TrwB_TraG_TraD_VirD4"/>
    <property type="match status" value="1"/>
</dbReference>
<proteinExistence type="inferred from homology"/>
<dbReference type="InterPro" id="IPR003593">
    <property type="entry name" value="AAA+_ATPase"/>
</dbReference>
<dbReference type="OrthoDB" id="9816422at2"/>
<organism evidence="5 6">
    <name type="scientific">Asticcacaulis excentricus</name>
    <dbReference type="NCBI Taxonomy" id="78587"/>
    <lineage>
        <taxon>Bacteria</taxon>
        <taxon>Pseudomonadati</taxon>
        <taxon>Pseudomonadota</taxon>
        <taxon>Alphaproteobacteria</taxon>
        <taxon>Caulobacterales</taxon>
        <taxon>Caulobacteraceae</taxon>
        <taxon>Asticcacaulis</taxon>
    </lineage>
</organism>
<evidence type="ECO:0000256" key="2">
    <source>
        <dbReference type="ARBA" id="ARBA00022741"/>
    </source>
</evidence>
<evidence type="ECO:0000256" key="3">
    <source>
        <dbReference type="ARBA" id="ARBA00022840"/>
    </source>
</evidence>
<dbReference type="GO" id="GO:0005524">
    <property type="term" value="F:ATP binding"/>
    <property type="evidence" value="ECO:0007669"/>
    <property type="project" value="UniProtKB-KW"/>
</dbReference>
<protein>
    <submittedName>
        <fullName evidence="5">Conjugative transfer protein TrbE</fullName>
    </submittedName>
</protein>
<evidence type="ECO:0000259" key="4">
    <source>
        <dbReference type="SMART" id="SM00382"/>
    </source>
</evidence>
<keyword evidence="2" id="KW-0547">Nucleotide-binding</keyword>
<dbReference type="Pfam" id="PF03135">
    <property type="entry name" value="CagE_TrbE_VirB"/>
    <property type="match status" value="1"/>
</dbReference>
<keyword evidence="3" id="KW-0067">ATP-binding</keyword>
<comment type="similarity">
    <text evidence="1">Belongs to the TrbE/VirB4 family.</text>
</comment>
<dbReference type="Gene3D" id="3.40.50.300">
    <property type="entry name" value="P-loop containing nucleotide triphosphate hydrolases"/>
    <property type="match status" value="2"/>
</dbReference>
<accession>A0A3G9GBP3</accession>
<keyword evidence="5" id="KW-0614">Plasmid</keyword>
<dbReference type="InterPro" id="IPR018145">
    <property type="entry name" value="CagE_TrbE_VirB_cntrl_dom"/>
</dbReference>
<dbReference type="InterPro" id="IPR027417">
    <property type="entry name" value="P-loop_NTPase"/>
</dbReference>
<reference evidence="6" key="1">
    <citation type="journal article" date="2017" name="Biotechnol. Biofuels">
        <title>Evaluation of environmental bacterial communities as a factor affecting the growth of duckweed Lemna minor.</title>
        <authorList>
            <person name="Ishizawa H."/>
            <person name="Kuroda M."/>
            <person name="Morikawa M."/>
            <person name="Ike M."/>
        </authorList>
    </citation>
    <scope>NUCLEOTIDE SEQUENCE [LARGE SCALE GENOMIC DNA]</scope>
    <source>
        <strain evidence="6">M6</strain>
    </source>
</reference>
<dbReference type="PANTHER" id="PTHR30121:SF12">
    <property type="entry name" value="TYPE IV SECRETION SYSTEM PROTEIN CAGE"/>
    <property type="match status" value="1"/>
</dbReference>
<dbReference type="Proteomes" id="UP000278756">
    <property type="component" value="Plasmid pASEM-1"/>
</dbReference>
<dbReference type="SMART" id="SM00382">
    <property type="entry name" value="AAA"/>
    <property type="match status" value="1"/>
</dbReference>
<dbReference type="AlphaFoldDB" id="A0A3G9GBP3"/>
<gene>
    <name evidence="5" type="ORF">EM6_3305</name>
</gene>
<dbReference type="PANTHER" id="PTHR30121">
    <property type="entry name" value="UNCHARACTERIZED PROTEIN YJGR-RELATED"/>
    <property type="match status" value="1"/>
</dbReference>
<dbReference type="SUPFAM" id="SSF52540">
    <property type="entry name" value="P-loop containing nucleoside triphosphate hydrolases"/>
    <property type="match status" value="1"/>
</dbReference>
<evidence type="ECO:0000313" key="6">
    <source>
        <dbReference type="Proteomes" id="UP000278756"/>
    </source>
</evidence>
<dbReference type="NCBIfam" id="NF010447">
    <property type="entry name" value="PRK13873.1"/>
    <property type="match status" value="1"/>
</dbReference>
<reference evidence="6" key="2">
    <citation type="journal article" date="2017" name="Plant Physiol. Biochem.">
        <title>Differential oxidative and antioxidative response of duckweed Lemna minor toward plant growth promoting/inhibiting bacteria.</title>
        <authorList>
            <person name="Ishizawa H."/>
            <person name="Kuroda M."/>
            <person name="Morikawa M."/>
            <person name="Ike M."/>
        </authorList>
    </citation>
    <scope>NUCLEOTIDE SEQUENCE [LARGE SCALE GENOMIC DNA]</scope>
    <source>
        <strain evidence="6">M6</strain>
    </source>
</reference>